<proteinExistence type="predicted"/>
<protein>
    <recommendedName>
        <fullName evidence="3">Chaperone of endosialidase</fullName>
    </recommendedName>
</protein>
<evidence type="ECO:0000313" key="2">
    <source>
        <dbReference type="Proteomes" id="UP000198711"/>
    </source>
</evidence>
<evidence type="ECO:0000313" key="1">
    <source>
        <dbReference type="EMBL" id="SDW58156.1"/>
    </source>
</evidence>
<dbReference type="AlphaFoldDB" id="A0A8X8LED4"/>
<reference evidence="1 2" key="1">
    <citation type="submission" date="2016-10" db="EMBL/GenBank/DDBJ databases">
        <authorList>
            <person name="Varghese N."/>
            <person name="Submissions S."/>
        </authorList>
    </citation>
    <scope>NUCLEOTIDE SEQUENCE [LARGE SCALE GENOMIC DNA]</scope>
    <source>
        <strain evidence="1 2">DSM 25353</strain>
    </source>
</reference>
<dbReference type="EMBL" id="FNNO01000004">
    <property type="protein sequence ID" value="SDW58156.1"/>
    <property type="molecule type" value="Genomic_DNA"/>
</dbReference>
<accession>A0A8X8LED4</accession>
<dbReference type="RefSeq" id="WP_092722948.1">
    <property type="nucleotide sequence ID" value="NZ_FNNO01000004.1"/>
</dbReference>
<keyword evidence="2" id="KW-1185">Reference proteome</keyword>
<comment type="caution">
    <text evidence="1">The sequence shown here is derived from an EMBL/GenBank/DDBJ whole genome shotgun (WGS) entry which is preliminary data.</text>
</comment>
<evidence type="ECO:0008006" key="3">
    <source>
        <dbReference type="Google" id="ProtNLM"/>
    </source>
</evidence>
<dbReference type="Proteomes" id="UP000198711">
    <property type="component" value="Unassembled WGS sequence"/>
</dbReference>
<gene>
    <name evidence="1" type="ORF">SAMN05444410_10411</name>
</gene>
<sequence length="310" mass="33324">MIKYIKGRVILIITLLLSNIIIAQTNTFPASGNVGIGTVSPRSALHVEGISGLPPTSGNTNAGRMRLNGAGNIALDFGALENASPYPAWIQVHDANNWASNFPLLLNPNGGNVGIGTTSPNTWLTVKGANTNGYGQLSIQSSDANNAARATWYYNGAYIGEIGTTGADLYNLAGNNSLFYAGGVERVRITSGGNVGIGTTTPPEKLSVNGNIKTQKLIVTQLGWSDYVFDKGYKLRSLQNLETFIKENKHLPEVPTAKEVGSKGINVGDNQALLLKKMEEMTLYMIAMNRDIKLLKKENKELKSKIKLSK</sequence>
<name>A0A8X8LED4_9BACT</name>
<organism evidence="1 2">
    <name type="scientific">Hydrobacter penzbergensis</name>
    <dbReference type="NCBI Taxonomy" id="1235997"/>
    <lineage>
        <taxon>Bacteria</taxon>
        <taxon>Pseudomonadati</taxon>
        <taxon>Bacteroidota</taxon>
        <taxon>Chitinophagia</taxon>
        <taxon>Chitinophagales</taxon>
        <taxon>Chitinophagaceae</taxon>
        <taxon>Hydrobacter</taxon>
    </lineage>
</organism>